<organism evidence="3 4">
    <name type="scientific">Tribonema minus</name>
    <dbReference type="NCBI Taxonomy" id="303371"/>
    <lineage>
        <taxon>Eukaryota</taxon>
        <taxon>Sar</taxon>
        <taxon>Stramenopiles</taxon>
        <taxon>Ochrophyta</taxon>
        <taxon>PX clade</taxon>
        <taxon>Xanthophyceae</taxon>
        <taxon>Tribonematales</taxon>
        <taxon>Tribonemataceae</taxon>
        <taxon>Tribonema</taxon>
    </lineage>
</organism>
<protein>
    <submittedName>
        <fullName evidence="3">Homeodomain-like protein</fullName>
    </submittedName>
</protein>
<evidence type="ECO:0000259" key="1">
    <source>
        <dbReference type="PROSITE" id="PS50090"/>
    </source>
</evidence>
<dbReference type="EMBL" id="JAFCMP010000531">
    <property type="protein sequence ID" value="KAG5176970.1"/>
    <property type="molecule type" value="Genomic_DNA"/>
</dbReference>
<proteinExistence type="predicted"/>
<dbReference type="PANTHER" id="PTHR45614">
    <property type="entry name" value="MYB PROTEIN-RELATED"/>
    <property type="match status" value="1"/>
</dbReference>
<keyword evidence="3" id="KW-0371">Homeobox</keyword>
<evidence type="ECO:0000313" key="4">
    <source>
        <dbReference type="Proteomes" id="UP000664859"/>
    </source>
</evidence>
<feature type="domain" description="Myb-like" evidence="1">
    <location>
        <begin position="55"/>
        <end position="106"/>
    </location>
</feature>
<dbReference type="InterPro" id="IPR001005">
    <property type="entry name" value="SANT/Myb"/>
</dbReference>
<dbReference type="CDD" id="cd00167">
    <property type="entry name" value="SANT"/>
    <property type="match status" value="2"/>
</dbReference>
<evidence type="ECO:0000259" key="2">
    <source>
        <dbReference type="PROSITE" id="PS51294"/>
    </source>
</evidence>
<dbReference type="GO" id="GO:0000978">
    <property type="term" value="F:RNA polymerase II cis-regulatory region sequence-specific DNA binding"/>
    <property type="evidence" value="ECO:0007669"/>
    <property type="project" value="TreeGrafter"/>
</dbReference>
<dbReference type="InterPro" id="IPR050560">
    <property type="entry name" value="MYB_TF"/>
</dbReference>
<keyword evidence="4" id="KW-1185">Reference proteome</keyword>
<dbReference type="OrthoDB" id="2143914at2759"/>
<feature type="domain" description="HTH myb-type" evidence="2">
    <location>
        <begin position="59"/>
        <end position="110"/>
    </location>
</feature>
<dbReference type="GO" id="GO:0005634">
    <property type="term" value="C:nucleus"/>
    <property type="evidence" value="ECO:0007669"/>
    <property type="project" value="TreeGrafter"/>
</dbReference>
<reference evidence="3" key="1">
    <citation type="submission" date="2021-02" db="EMBL/GenBank/DDBJ databases">
        <title>First Annotated Genome of the Yellow-green Alga Tribonema minus.</title>
        <authorList>
            <person name="Mahan K.M."/>
        </authorList>
    </citation>
    <scope>NUCLEOTIDE SEQUENCE</scope>
    <source>
        <strain evidence="3">UTEX B ZZ1240</strain>
    </source>
</reference>
<accession>A0A835YKU0</accession>
<evidence type="ECO:0000313" key="3">
    <source>
        <dbReference type="EMBL" id="KAG5176970.1"/>
    </source>
</evidence>
<dbReference type="GO" id="GO:0000981">
    <property type="term" value="F:DNA-binding transcription factor activity, RNA polymerase II-specific"/>
    <property type="evidence" value="ECO:0007669"/>
    <property type="project" value="TreeGrafter"/>
</dbReference>
<dbReference type="AlphaFoldDB" id="A0A835YKU0"/>
<sequence length="117" mass="13125">MTASERANTWSEEEDGILREHARLHGTRKWDLVADSLGPRRTAKACGQRWYCQLDPTINKGPWTQQEEAVLAGAYQQLGDGKWREIAKLLPGRTALQVYNRIRNAPGARVKATKAAP</sequence>
<dbReference type="Gene3D" id="1.10.10.60">
    <property type="entry name" value="Homeodomain-like"/>
    <property type="match status" value="2"/>
</dbReference>
<keyword evidence="3" id="KW-0238">DNA-binding</keyword>
<feature type="domain" description="HTH myb-type" evidence="2">
    <location>
        <begin position="9"/>
        <end position="58"/>
    </location>
</feature>
<dbReference type="SMART" id="SM00717">
    <property type="entry name" value="SANT"/>
    <property type="match status" value="2"/>
</dbReference>
<comment type="caution">
    <text evidence="3">The sequence shown here is derived from an EMBL/GenBank/DDBJ whole genome shotgun (WGS) entry which is preliminary data.</text>
</comment>
<dbReference type="Pfam" id="PF13921">
    <property type="entry name" value="Myb_DNA-bind_6"/>
    <property type="match status" value="1"/>
</dbReference>
<feature type="domain" description="Myb-like" evidence="1">
    <location>
        <begin position="2"/>
        <end position="54"/>
    </location>
</feature>
<dbReference type="InterPro" id="IPR009057">
    <property type="entry name" value="Homeodomain-like_sf"/>
</dbReference>
<dbReference type="SUPFAM" id="SSF46689">
    <property type="entry name" value="Homeodomain-like"/>
    <property type="match status" value="2"/>
</dbReference>
<name>A0A835YKU0_9STRA</name>
<gene>
    <name evidence="3" type="ORF">JKP88DRAFT_189590</name>
</gene>
<dbReference type="InterPro" id="IPR017930">
    <property type="entry name" value="Myb_dom"/>
</dbReference>
<dbReference type="Proteomes" id="UP000664859">
    <property type="component" value="Unassembled WGS sequence"/>
</dbReference>
<dbReference type="PROSITE" id="PS51294">
    <property type="entry name" value="HTH_MYB"/>
    <property type="match status" value="2"/>
</dbReference>
<dbReference type="PROSITE" id="PS50090">
    <property type="entry name" value="MYB_LIKE"/>
    <property type="match status" value="2"/>
</dbReference>